<dbReference type="InterPro" id="IPR006913">
    <property type="entry name" value="CENP-V/GFA"/>
</dbReference>
<keyword evidence="9" id="KW-1185">Reference proteome</keyword>
<evidence type="ECO:0000256" key="4">
    <source>
        <dbReference type="ARBA" id="ARBA00023239"/>
    </source>
</evidence>
<reference evidence="9" key="2">
    <citation type="journal article" date="2019" name="Int. J. Syst. Evol. Microbiol.">
        <title>The Global Catalogue of Microorganisms (GCM) 10K type strain sequencing project: providing services to taxonomists for standard genome sequencing and annotation.</title>
        <authorList>
            <consortium name="The Broad Institute Genomics Platform"/>
            <consortium name="The Broad Institute Genome Sequencing Center for Infectious Disease"/>
            <person name="Wu L."/>
            <person name="Ma J."/>
        </authorList>
    </citation>
    <scope>NUCLEOTIDE SEQUENCE [LARGE SCALE GENOMIC DNA]</scope>
    <source>
        <strain evidence="9">CGMCC 1.15931</strain>
    </source>
</reference>
<keyword evidence="3" id="KW-0862">Zinc</keyword>
<dbReference type="Pfam" id="PF04828">
    <property type="entry name" value="GFA"/>
    <property type="match status" value="1"/>
</dbReference>
<evidence type="ECO:0000256" key="3">
    <source>
        <dbReference type="ARBA" id="ARBA00022833"/>
    </source>
</evidence>
<dbReference type="Proteomes" id="UP000430634">
    <property type="component" value="Unassembled WGS sequence"/>
</dbReference>
<name>A0A6I3SZX7_9BURK</name>
<dbReference type="GO" id="GO:0016846">
    <property type="term" value="F:carbon-sulfur lyase activity"/>
    <property type="evidence" value="ECO:0007669"/>
    <property type="project" value="InterPro"/>
</dbReference>
<evidence type="ECO:0000256" key="1">
    <source>
        <dbReference type="ARBA" id="ARBA00005495"/>
    </source>
</evidence>
<evidence type="ECO:0000313" key="6">
    <source>
        <dbReference type="EMBL" id="GGC14147.1"/>
    </source>
</evidence>
<gene>
    <name evidence="6" type="ORF">GCM10011572_39470</name>
    <name evidence="7" type="ORF">GM672_15500</name>
</gene>
<dbReference type="RefSeq" id="WP_155471437.1">
    <property type="nucleotide sequence ID" value="NZ_BMKG01000018.1"/>
</dbReference>
<comment type="caution">
    <text evidence="7">The sequence shown here is derived from an EMBL/GenBank/DDBJ whole genome shotgun (WGS) entry which is preliminary data.</text>
</comment>
<evidence type="ECO:0000256" key="2">
    <source>
        <dbReference type="ARBA" id="ARBA00022723"/>
    </source>
</evidence>
<proteinExistence type="inferred from homology"/>
<keyword evidence="2" id="KW-0479">Metal-binding</keyword>
<dbReference type="GO" id="GO:0046872">
    <property type="term" value="F:metal ion binding"/>
    <property type="evidence" value="ECO:0007669"/>
    <property type="project" value="UniProtKB-KW"/>
</dbReference>
<dbReference type="SUPFAM" id="SSF51316">
    <property type="entry name" value="Mss4-like"/>
    <property type="match status" value="1"/>
</dbReference>
<keyword evidence="4" id="KW-0456">Lyase</keyword>
<dbReference type="PANTHER" id="PTHR33337:SF40">
    <property type="entry name" value="CENP-V_GFA DOMAIN-CONTAINING PROTEIN-RELATED"/>
    <property type="match status" value="1"/>
</dbReference>
<dbReference type="InterPro" id="IPR011057">
    <property type="entry name" value="Mss4-like_sf"/>
</dbReference>
<reference evidence="7 8" key="3">
    <citation type="submission" date="2019-11" db="EMBL/GenBank/DDBJ databases">
        <title>Type strains purchased from KCTC, JCM and DSMZ.</title>
        <authorList>
            <person name="Lu H."/>
        </authorList>
    </citation>
    <scope>NUCLEOTIDE SEQUENCE [LARGE SCALE GENOMIC DNA]</scope>
    <source>
        <strain evidence="7 8">KCTC 52429</strain>
    </source>
</reference>
<feature type="domain" description="CENP-V/GFA" evidence="5">
    <location>
        <begin position="3"/>
        <end position="113"/>
    </location>
</feature>
<reference evidence="6" key="4">
    <citation type="submission" date="2024-05" db="EMBL/GenBank/DDBJ databases">
        <authorList>
            <person name="Sun Q."/>
            <person name="Zhou Y."/>
        </authorList>
    </citation>
    <scope>NUCLEOTIDE SEQUENCE</scope>
    <source>
        <strain evidence="6">CGMCC 1.15931</strain>
    </source>
</reference>
<protein>
    <submittedName>
        <fullName evidence="7">Aldehyde-activating protein</fullName>
    </submittedName>
</protein>
<dbReference type="EMBL" id="BMKG01000018">
    <property type="protein sequence ID" value="GGC14147.1"/>
    <property type="molecule type" value="Genomic_DNA"/>
</dbReference>
<dbReference type="AlphaFoldDB" id="A0A6I3SZX7"/>
<reference evidence="6" key="1">
    <citation type="journal article" date="2014" name="Int. J. Syst. Evol. Microbiol.">
        <title>Complete genome of a new Firmicutes species belonging to the dominant human colonic microbiota ('Ruminococcus bicirculans') reveals two chromosomes and a selective capacity to utilize plant glucans.</title>
        <authorList>
            <consortium name="NISC Comparative Sequencing Program"/>
            <person name="Wegmann U."/>
            <person name="Louis P."/>
            <person name="Goesmann A."/>
            <person name="Henrissat B."/>
            <person name="Duncan S.H."/>
            <person name="Flint H.J."/>
        </authorList>
    </citation>
    <scope>NUCLEOTIDE SEQUENCE</scope>
    <source>
        <strain evidence="6">CGMCC 1.15931</strain>
    </source>
</reference>
<dbReference type="Proteomes" id="UP000622638">
    <property type="component" value="Unassembled WGS sequence"/>
</dbReference>
<dbReference type="EMBL" id="WNKZ01000043">
    <property type="protein sequence ID" value="MTV54136.1"/>
    <property type="molecule type" value="Genomic_DNA"/>
</dbReference>
<dbReference type="PANTHER" id="PTHR33337">
    <property type="entry name" value="GFA DOMAIN-CONTAINING PROTEIN"/>
    <property type="match status" value="1"/>
</dbReference>
<organism evidence="7 8">
    <name type="scientific">Pseudoduganella buxea</name>
    <dbReference type="NCBI Taxonomy" id="1949069"/>
    <lineage>
        <taxon>Bacteria</taxon>
        <taxon>Pseudomonadati</taxon>
        <taxon>Pseudomonadota</taxon>
        <taxon>Betaproteobacteria</taxon>
        <taxon>Burkholderiales</taxon>
        <taxon>Oxalobacteraceae</taxon>
        <taxon>Telluria group</taxon>
        <taxon>Pseudoduganella</taxon>
    </lineage>
</organism>
<evidence type="ECO:0000313" key="8">
    <source>
        <dbReference type="Proteomes" id="UP000430634"/>
    </source>
</evidence>
<sequence length="156" mass="16736">MVRTAACNCGQLTARVSGEPVRISICHCLACQRRTGSPFGEQARFARAPVTFAGQSTTYGRVGDDGTRATFHFCPRCGATAWYGMEGLDAFVAIPVGAFADPAFPAPTVSVYEARMHGWVVPPAGAEHIDQSGRPRGAGRDAGCRFQCPPWFALRR</sequence>
<accession>A0A6I3SZX7</accession>
<dbReference type="PROSITE" id="PS51891">
    <property type="entry name" value="CENP_V_GFA"/>
    <property type="match status" value="1"/>
</dbReference>
<evidence type="ECO:0000313" key="9">
    <source>
        <dbReference type="Proteomes" id="UP000622638"/>
    </source>
</evidence>
<evidence type="ECO:0000313" key="7">
    <source>
        <dbReference type="EMBL" id="MTV54136.1"/>
    </source>
</evidence>
<comment type="similarity">
    <text evidence="1">Belongs to the Gfa family.</text>
</comment>
<dbReference type="Gene3D" id="3.90.1590.10">
    <property type="entry name" value="glutathione-dependent formaldehyde- activating enzyme (gfa)"/>
    <property type="match status" value="1"/>
</dbReference>
<dbReference type="OrthoDB" id="327703at2"/>
<evidence type="ECO:0000259" key="5">
    <source>
        <dbReference type="PROSITE" id="PS51891"/>
    </source>
</evidence>